<evidence type="ECO:0000313" key="1">
    <source>
        <dbReference type="EMBL" id="GIQ80898.1"/>
    </source>
</evidence>
<dbReference type="AlphaFoldDB" id="A0A9K3CP57"/>
<dbReference type="EMBL" id="BDIP01000264">
    <property type="protein sequence ID" value="GIQ80898.1"/>
    <property type="molecule type" value="Genomic_DNA"/>
</dbReference>
<proteinExistence type="predicted"/>
<dbReference type="InterPro" id="IPR006652">
    <property type="entry name" value="Kelch_1"/>
</dbReference>
<gene>
    <name evidence="1" type="ORF">KIPB_001775</name>
</gene>
<dbReference type="SUPFAM" id="SSF117281">
    <property type="entry name" value="Kelch motif"/>
    <property type="match status" value="1"/>
</dbReference>
<dbReference type="Proteomes" id="UP000265618">
    <property type="component" value="Unassembled WGS sequence"/>
</dbReference>
<dbReference type="InterPro" id="IPR015915">
    <property type="entry name" value="Kelch-typ_b-propeller"/>
</dbReference>
<organism evidence="1 2">
    <name type="scientific">Kipferlia bialata</name>
    <dbReference type="NCBI Taxonomy" id="797122"/>
    <lineage>
        <taxon>Eukaryota</taxon>
        <taxon>Metamonada</taxon>
        <taxon>Carpediemonas-like organisms</taxon>
        <taxon>Kipferlia</taxon>
    </lineage>
</organism>
<dbReference type="Pfam" id="PF01344">
    <property type="entry name" value="Kelch_1"/>
    <property type="match status" value="1"/>
</dbReference>
<keyword evidence="2" id="KW-1185">Reference proteome</keyword>
<name>A0A9K3CP57_9EUKA</name>
<accession>A0A9K3CP57</accession>
<evidence type="ECO:0000313" key="2">
    <source>
        <dbReference type="Proteomes" id="UP000265618"/>
    </source>
</evidence>
<reference evidence="1 2" key="1">
    <citation type="journal article" date="2018" name="PLoS ONE">
        <title>The draft genome of Kipferlia bialata reveals reductive genome evolution in fornicate parasites.</title>
        <authorList>
            <person name="Tanifuji G."/>
            <person name="Takabayashi S."/>
            <person name="Kume K."/>
            <person name="Takagi M."/>
            <person name="Nakayama T."/>
            <person name="Kamikawa R."/>
            <person name="Inagaki Y."/>
            <person name="Hashimoto T."/>
        </authorList>
    </citation>
    <scope>NUCLEOTIDE SEQUENCE [LARGE SCALE GENOMIC DNA]</scope>
    <source>
        <strain evidence="1">NY0173</strain>
    </source>
</reference>
<sequence length="394" mass="43278">MRVGTATSIRYSSPLYPCLFRLRLCSTRPPIVGMQGAPTFEFGPVPVDFEDRVYGTSAAFSLGPNTVGVLGSDADYREVLLTVTLRDPGAGEVVPTIHSKQTGCKTALTGMVAVRVGPSVYCYGGRSRSHYYSSQLREYHLDTGTWKTLGGISAKTAETEAKHREYLERCDDFSKGTVRDTAGYWPSPREGCVAGCLGGRLFIAGGQGDKQSFNETWWYDPTLGSRWQRGEDLPASLATQTVLRTQRGDERVFSQQNVSSVVVGDTLHCVCADQRHMAYTVHQGESVPRGVWSEQATLPQIGMWGCVTAIGYRQQYLAVVGGRVRHQKGTVYDLDACEWVEEGRWWEGVRGAPYVREGSACVFAGTGNAHTQHLLMVDDGAGIHVVTAVWWDSR</sequence>
<dbReference type="Gene3D" id="2.120.10.80">
    <property type="entry name" value="Kelch-type beta propeller"/>
    <property type="match status" value="2"/>
</dbReference>
<protein>
    <submittedName>
        <fullName evidence="1">Uncharacterized protein</fullName>
    </submittedName>
</protein>
<comment type="caution">
    <text evidence="1">The sequence shown here is derived from an EMBL/GenBank/DDBJ whole genome shotgun (WGS) entry which is preliminary data.</text>
</comment>